<dbReference type="GO" id="GO:0003857">
    <property type="term" value="F:(3S)-3-hydroxyacyl-CoA dehydrogenase (NAD+) activity"/>
    <property type="evidence" value="ECO:0007669"/>
    <property type="project" value="UniProtKB-EC"/>
</dbReference>
<dbReference type="InterPro" id="IPR029045">
    <property type="entry name" value="ClpP/crotonase-like_dom_sf"/>
</dbReference>
<keyword evidence="10" id="KW-0456">Lyase</keyword>
<dbReference type="AlphaFoldDB" id="A0A7G5EH22"/>
<dbReference type="InterPro" id="IPR001753">
    <property type="entry name" value="Enoyl-CoA_hydra/iso"/>
</dbReference>
<feature type="domain" description="3-hydroxyacyl-CoA dehydrogenase C-terminal" evidence="13">
    <location>
        <begin position="475"/>
        <end position="570"/>
    </location>
</feature>
<dbReference type="SUPFAM" id="SSF48179">
    <property type="entry name" value="6-phosphogluconate dehydrogenase C-terminal domain-like"/>
    <property type="match status" value="2"/>
</dbReference>
<evidence type="ECO:0000256" key="8">
    <source>
        <dbReference type="ARBA" id="ARBA00023140"/>
    </source>
</evidence>
<evidence type="ECO:0000256" key="6">
    <source>
        <dbReference type="ARBA" id="ARBA00023027"/>
    </source>
</evidence>
<dbReference type="Gene3D" id="1.10.1040.50">
    <property type="match status" value="1"/>
</dbReference>
<dbReference type="SUPFAM" id="SSF52096">
    <property type="entry name" value="ClpP/crotonase"/>
    <property type="match status" value="1"/>
</dbReference>
<accession>A0A7G5EH22</accession>
<keyword evidence="3" id="KW-0276">Fatty acid metabolism</keyword>
<dbReference type="Gene3D" id="3.90.226.10">
    <property type="entry name" value="2-enoyl-CoA Hydratase, Chain A, domain 1"/>
    <property type="match status" value="1"/>
</dbReference>
<comment type="subcellular location">
    <subcellularLocation>
        <location evidence="1">Peroxisome</location>
    </subcellularLocation>
</comment>
<evidence type="ECO:0000259" key="13">
    <source>
        <dbReference type="Pfam" id="PF00725"/>
    </source>
</evidence>
<comment type="catalytic activity">
    <reaction evidence="12">
        <text>a (3S)-3-hydroxyacyl-CoA + NAD(+) = a 3-oxoacyl-CoA + NADH + H(+)</text>
        <dbReference type="Rhea" id="RHEA:22432"/>
        <dbReference type="ChEBI" id="CHEBI:15378"/>
        <dbReference type="ChEBI" id="CHEBI:57318"/>
        <dbReference type="ChEBI" id="CHEBI:57540"/>
        <dbReference type="ChEBI" id="CHEBI:57945"/>
        <dbReference type="ChEBI" id="CHEBI:90726"/>
        <dbReference type="EC" id="1.1.1.35"/>
    </reaction>
</comment>
<dbReference type="GO" id="GO:0006635">
    <property type="term" value="P:fatty acid beta-oxidation"/>
    <property type="evidence" value="ECO:0007669"/>
    <property type="project" value="UniProtKB-UniPathway"/>
</dbReference>
<feature type="domain" description="3-hydroxyacyl-CoA dehydrogenase NAD binding" evidence="14">
    <location>
        <begin position="294"/>
        <end position="470"/>
    </location>
</feature>
<organism evidence="15 16">
    <name type="scientific">Comamonas piscis</name>
    <dbReference type="NCBI Taxonomy" id="1562974"/>
    <lineage>
        <taxon>Bacteria</taxon>
        <taxon>Pseudomonadati</taxon>
        <taxon>Pseudomonadota</taxon>
        <taxon>Betaproteobacteria</taxon>
        <taxon>Burkholderiales</taxon>
        <taxon>Comamonadaceae</taxon>
        <taxon>Comamonas</taxon>
    </lineage>
</organism>
<dbReference type="GO" id="GO:0070403">
    <property type="term" value="F:NAD+ binding"/>
    <property type="evidence" value="ECO:0007669"/>
    <property type="project" value="InterPro"/>
</dbReference>
<dbReference type="UniPathway" id="UPA00659"/>
<keyword evidence="5" id="KW-0560">Oxidoreductase</keyword>
<dbReference type="Pfam" id="PF02737">
    <property type="entry name" value="3HCDH_N"/>
    <property type="match status" value="1"/>
</dbReference>
<keyword evidence="8" id="KW-0576">Peroxisome</keyword>
<evidence type="ECO:0000256" key="7">
    <source>
        <dbReference type="ARBA" id="ARBA00023098"/>
    </source>
</evidence>
<dbReference type="GO" id="GO:0004300">
    <property type="term" value="F:enoyl-CoA hydratase activity"/>
    <property type="evidence" value="ECO:0007669"/>
    <property type="project" value="UniProtKB-ARBA"/>
</dbReference>
<dbReference type="InterPro" id="IPR008927">
    <property type="entry name" value="6-PGluconate_DH-like_C_sf"/>
</dbReference>
<reference evidence="15 16" key="1">
    <citation type="journal article" date="2020" name="G3 (Bethesda)">
        <title>CeMbio - The Caenorhabditis elegans Microbiome Resource.</title>
        <authorList>
            <person name="Dirksen P."/>
            <person name="Assie A."/>
            <person name="Zimmermann J."/>
            <person name="Zhang F."/>
            <person name="Tietje A.M."/>
            <person name="Marsh S.A."/>
            <person name="Felix M.A."/>
            <person name="Shapira M."/>
            <person name="Kaleta C."/>
            <person name="Schulenburg H."/>
            <person name="Samuel B."/>
        </authorList>
    </citation>
    <scope>NUCLEOTIDE SEQUENCE [LARGE SCALE GENOMIC DNA]</scope>
    <source>
        <strain evidence="15 16">BIGb0172</strain>
    </source>
</reference>
<keyword evidence="11" id="KW-0511">Multifunctional enzyme</keyword>
<dbReference type="InterPro" id="IPR006108">
    <property type="entry name" value="3HC_DH_C"/>
</dbReference>
<dbReference type="EMBL" id="CP058554">
    <property type="protein sequence ID" value="QMV73297.1"/>
    <property type="molecule type" value="Genomic_DNA"/>
</dbReference>
<evidence type="ECO:0000256" key="4">
    <source>
        <dbReference type="ARBA" id="ARBA00022963"/>
    </source>
</evidence>
<evidence type="ECO:0000256" key="2">
    <source>
        <dbReference type="ARBA" id="ARBA00005005"/>
    </source>
</evidence>
<keyword evidence="7" id="KW-0443">Lipid metabolism</keyword>
<evidence type="ECO:0000256" key="9">
    <source>
        <dbReference type="ARBA" id="ARBA00023235"/>
    </source>
</evidence>
<comment type="pathway">
    <text evidence="2">Lipid metabolism; fatty acid beta-oxidation.</text>
</comment>
<evidence type="ECO:0000256" key="10">
    <source>
        <dbReference type="ARBA" id="ARBA00023239"/>
    </source>
</evidence>
<dbReference type="InterPro" id="IPR036291">
    <property type="entry name" value="NAD(P)-bd_dom_sf"/>
</dbReference>
<feature type="domain" description="3-hydroxyacyl-CoA dehydrogenase C-terminal" evidence="13">
    <location>
        <begin position="605"/>
        <end position="690"/>
    </location>
</feature>
<dbReference type="GO" id="GO:0016853">
    <property type="term" value="F:isomerase activity"/>
    <property type="evidence" value="ECO:0007669"/>
    <property type="project" value="UniProtKB-KW"/>
</dbReference>
<dbReference type="PANTHER" id="PTHR23309:SF51">
    <property type="entry name" value="3-HYDROXYACYL-COA DEHYDROGENASE-RELATED"/>
    <property type="match status" value="1"/>
</dbReference>
<evidence type="ECO:0000313" key="16">
    <source>
        <dbReference type="Proteomes" id="UP000515240"/>
    </source>
</evidence>
<keyword evidence="4" id="KW-0442">Lipid degradation</keyword>
<evidence type="ECO:0000256" key="12">
    <source>
        <dbReference type="ARBA" id="ARBA00049556"/>
    </source>
</evidence>
<evidence type="ECO:0000259" key="14">
    <source>
        <dbReference type="Pfam" id="PF02737"/>
    </source>
</evidence>
<dbReference type="Gene3D" id="3.40.50.720">
    <property type="entry name" value="NAD(P)-binding Rossmann-like Domain"/>
    <property type="match status" value="1"/>
</dbReference>
<dbReference type="PANTHER" id="PTHR23309">
    <property type="entry name" value="3-HYDROXYACYL-COA DEHYROGENASE"/>
    <property type="match status" value="1"/>
</dbReference>
<dbReference type="KEGG" id="cpis:HS961_10915"/>
<name>A0A7G5EH22_9BURK</name>
<keyword evidence="6" id="KW-0520">NAD</keyword>
<evidence type="ECO:0000313" key="15">
    <source>
        <dbReference type="EMBL" id="QMV73297.1"/>
    </source>
</evidence>
<dbReference type="Proteomes" id="UP000515240">
    <property type="component" value="Chromosome"/>
</dbReference>
<keyword evidence="9 15" id="KW-0413">Isomerase</keyword>
<dbReference type="InterPro" id="IPR006176">
    <property type="entry name" value="3-OHacyl-CoA_DH_NAD-bd"/>
</dbReference>
<keyword evidence="16" id="KW-1185">Reference proteome</keyword>
<dbReference type="SUPFAM" id="SSF51735">
    <property type="entry name" value="NAD(P)-binding Rossmann-fold domains"/>
    <property type="match status" value="1"/>
</dbReference>
<protein>
    <submittedName>
        <fullName evidence="15">Enoyl-CoA hydratase/isomerase family protein</fullName>
    </submittedName>
</protein>
<dbReference type="FunFam" id="3.40.50.720:FF:000009">
    <property type="entry name" value="Fatty oxidation complex, alpha subunit"/>
    <property type="match status" value="1"/>
</dbReference>
<evidence type="ECO:0000256" key="11">
    <source>
        <dbReference type="ARBA" id="ARBA00023268"/>
    </source>
</evidence>
<dbReference type="CDD" id="cd06558">
    <property type="entry name" value="crotonase-like"/>
    <property type="match status" value="1"/>
</dbReference>
<dbReference type="RefSeq" id="WP_182327837.1">
    <property type="nucleotide sequence ID" value="NZ_CP058554.1"/>
</dbReference>
<gene>
    <name evidence="15" type="ORF">HS961_10915</name>
</gene>
<dbReference type="Pfam" id="PF00378">
    <property type="entry name" value="ECH_1"/>
    <property type="match status" value="1"/>
</dbReference>
<evidence type="ECO:0000256" key="3">
    <source>
        <dbReference type="ARBA" id="ARBA00022832"/>
    </source>
</evidence>
<dbReference type="FunFam" id="1.10.1040.50:FF:000006">
    <property type="entry name" value="Peroxisomal bifunctional enzyme"/>
    <property type="match status" value="1"/>
</dbReference>
<dbReference type="Pfam" id="PF00725">
    <property type="entry name" value="3HCDH"/>
    <property type="match status" value="2"/>
</dbReference>
<evidence type="ECO:0000256" key="1">
    <source>
        <dbReference type="ARBA" id="ARBA00004275"/>
    </source>
</evidence>
<sequence length="701" mass="74327">MSNVTFHSADGIGRICISHPPLNLFSHSLLTGLSAALAQFEADASLPLLLIYCEGQSFVAGAEIAEFNNPAFSAEAINVLLNRIEAQTRPVVVALHGTVLGAGMELALACHYRVAQKGSKLGLPEVKLGILPGAGGTQRLPRLVGASLALDMMLSGRPVPAQEALASGIVDAVEEGEPLALGLAFGRQLLASGGQPRRLSAQTAPPGEHSQAIASALEAARKSPQYPAKEAIVHCVQQALTADFASGARAEAEAFNRLLPSAQSRALRHLFFAQRRSRKIPGLERQVPAGKIEQVGILGAGTMGSGIAMCFLNAGIRTVLADAAPAGLERGLQLIRSTYEAQVAKGRMGAEQASARLALLTTSLDDQALAPCDLVIEAVFEDMSLKLQVCRRLGEVCKPGAIIASNTSTLDVDALAQATGRPADVVGMHFFSPANIMRLLEVVRGAQTAPQVLKTVIDLAGKIGKTPVVSGVCFGFIGNRMAEVYLREAEFLLMEGATPAQIDEAVQALGLAMGPCRMLDMAGLDVGAKTVIECEKAGGLPPDASYRAVVRKMFELGRFGQKTSLGYYRYEGRQALPDPEAGRIAAELAQAHGIAQRSDIAAQEIVERLLYSMVNEGCKILDEGIAYRASDIDVVWAAGYGFPDFRGGPMFMAEEIGLAQIVERLEHQATTRGNRYGYWTVSPLLQRLAAQRQGFDSLQAA</sequence>
<proteinExistence type="predicted"/>
<evidence type="ECO:0000256" key="5">
    <source>
        <dbReference type="ARBA" id="ARBA00023002"/>
    </source>
</evidence>